<name>A0A533Q7D5_9BACT</name>
<accession>A0A533Q7D5</accession>
<reference evidence="1 2" key="1">
    <citation type="submission" date="2019-04" db="EMBL/GenBank/DDBJ databases">
        <title>Genome of a novel bacterium Candidatus Jettenia ecosi reconstructed from metagenome of an anammox bioreactor.</title>
        <authorList>
            <person name="Mardanov A.V."/>
            <person name="Beletsky A.V."/>
            <person name="Ravin N.V."/>
            <person name="Botchkova E.A."/>
            <person name="Litti Y.V."/>
            <person name="Nozhevnikova A.N."/>
        </authorList>
    </citation>
    <scope>NUCLEOTIDE SEQUENCE [LARGE SCALE GENOMIC DNA]</scope>
    <source>
        <strain evidence="1">J2</strain>
    </source>
</reference>
<dbReference type="Proteomes" id="UP000319783">
    <property type="component" value="Unassembled WGS sequence"/>
</dbReference>
<evidence type="ECO:0000313" key="1">
    <source>
        <dbReference type="EMBL" id="TLD40546.1"/>
    </source>
</evidence>
<comment type="caution">
    <text evidence="1">The sequence shown here is derived from an EMBL/GenBank/DDBJ whole genome shotgun (WGS) entry which is preliminary data.</text>
</comment>
<dbReference type="AlphaFoldDB" id="A0A533Q7D5"/>
<protein>
    <submittedName>
        <fullName evidence="1">Uncharacterized protein</fullName>
    </submittedName>
</protein>
<proteinExistence type="predicted"/>
<gene>
    <name evidence="1" type="ORF">JETT_3183</name>
</gene>
<evidence type="ECO:0000313" key="2">
    <source>
        <dbReference type="Proteomes" id="UP000319783"/>
    </source>
</evidence>
<organism evidence="1 2">
    <name type="scientific">Candidatus Jettenia ecosi</name>
    <dbReference type="NCBI Taxonomy" id="2494326"/>
    <lineage>
        <taxon>Bacteria</taxon>
        <taxon>Pseudomonadati</taxon>
        <taxon>Planctomycetota</taxon>
        <taxon>Candidatus Brocadiia</taxon>
        <taxon>Candidatus Brocadiales</taxon>
        <taxon>Candidatus Brocadiaceae</taxon>
        <taxon>Candidatus Jettenia</taxon>
    </lineage>
</organism>
<dbReference type="EMBL" id="SULG01000094">
    <property type="protein sequence ID" value="TLD40546.1"/>
    <property type="molecule type" value="Genomic_DNA"/>
</dbReference>
<sequence>MKRCLAGGVSLEIFILCKLIPGWHGQTLFASVVYSLSTGVFE</sequence>